<dbReference type="Proteomes" id="UP000183812">
    <property type="component" value="Unassembled WGS sequence"/>
</dbReference>
<dbReference type="Pfam" id="PF11412">
    <property type="entry name" value="DsbD_N"/>
    <property type="match status" value="1"/>
</dbReference>
<evidence type="ECO:0000256" key="1">
    <source>
        <dbReference type="SAM" id="SignalP"/>
    </source>
</evidence>
<dbReference type="InterPro" id="IPR028250">
    <property type="entry name" value="DsbDN"/>
</dbReference>
<feature type="domain" description="Thiol:disulfide interchange protein DsbD N-terminal" evidence="2">
    <location>
        <begin position="36"/>
        <end position="147"/>
    </location>
</feature>
<keyword evidence="1" id="KW-0732">Signal</keyword>
<reference evidence="3 4" key="1">
    <citation type="submission" date="2016-10" db="EMBL/GenBank/DDBJ databases">
        <authorList>
            <person name="de Groot N.N."/>
        </authorList>
    </citation>
    <scope>NUCLEOTIDE SEQUENCE [LARGE SCALE GENOMIC DNA]</scope>
    <source>
        <strain evidence="4">DSM 938 / 37b4</strain>
    </source>
</reference>
<dbReference type="EMBL" id="FNAY01000003">
    <property type="protein sequence ID" value="SDE76920.1"/>
    <property type="molecule type" value="Genomic_DNA"/>
</dbReference>
<protein>
    <submittedName>
        <fullName evidence="3">Thiol-disulfide interchange protein, contains DsbC and DsbD domains</fullName>
    </submittedName>
</protein>
<proteinExistence type="predicted"/>
<evidence type="ECO:0000313" key="4">
    <source>
        <dbReference type="Proteomes" id="UP000183812"/>
    </source>
</evidence>
<evidence type="ECO:0000313" key="3">
    <source>
        <dbReference type="EMBL" id="SDE76920.1"/>
    </source>
</evidence>
<feature type="chain" id="PRO_5010325016" evidence="1">
    <location>
        <begin position="19"/>
        <end position="265"/>
    </location>
</feature>
<accession>A0A1G7FM10</accession>
<gene>
    <name evidence="3" type="ORF">SAMN04244550_01032</name>
</gene>
<evidence type="ECO:0000259" key="2">
    <source>
        <dbReference type="Pfam" id="PF11412"/>
    </source>
</evidence>
<dbReference type="OrthoDB" id="9811036at2"/>
<sequence length="265" mass="27896">MRLPVFALVLCQSLAVAAAAEDVPPLGEGLLSAALLPGWQERDGSRIAAIRIVLAPGWKTYWRVPGDVGVPPQFDFSASGNVAALQVIWPAPEVFESDGMNTVGYHDTLVLPLQITPKAPEAPVSLTASLDFGICDEVCVPVSVALTKDLSGPGAEDPEIAAAMAAAPRPAPGLARCTLTPIRDGVRVAARIDLPQAAGETALFELRSRPMWVSDPEINRQGAALLASVDFVPEDAQPFDLDRKDLRITVVSHGDAVEIDGCPAP</sequence>
<organism evidence="3 4">
    <name type="scientific">Rhodobacter capsulatus</name>
    <name type="common">Rhodopseudomonas capsulata</name>
    <dbReference type="NCBI Taxonomy" id="1061"/>
    <lineage>
        <taxon>Bacteria</taxon>
        <taxon>Pseudomonadati</taxon>
        <taxon>Pseudomonadota</taxon>
        <taxon>Alphaproteobacteria</taxon>
        <taxon>Rhodobacterales</taxon>
        <taxon>Rhodobacter group</taxon>
        <taxon>Rhodobacter</taxon>
    </lineage>
</organism>
<feature type="signal peptide" evidence="1">
    <location>
        <begin position="1"/>
        <end position="18"/>
    </location>
</feature>
<dbReference type="AlphaFoldDB" id="A0A1G7FM10"/>
<name>A0A1G7FM10_RHOCA</name>
<dbReference type="RefSeq" id="WP_074553061.1">
    <property type="nucleotide sequence ID" value="NZ_CP119563.1"/>
</dbReference>